<organism evidence="4 5">
    <name type="scientific">Halomonas halophila</name>
    <dbReference type="NCBI Taxonomy" id="29573"/>
    <lineage>
        <taxon>Bacteria</taxon>
        <taxon>Pseudomonadati</taxon>
        <taxon>Pseudomonadota</taxon>
        <taxon>Gammaproteobacteria</taxon>
        <taxon>Oceanospirillales</taxon>
        <taxon>Halomonadaceae</taxon>
        <taxon>Halomonas</taxon>
    </lineage>
</organism>
<feature type="chain" id="PRO_5046612334" description="EF-hand domain-containing protein" evidence="2">
    <location>
        <begin position="23"/>
        <end position="136"/>
    </location>
</feature>
<evidence type="ECO:0000256" key="2">
    <source>
        <dbReference type="SAM" id="SignalP"/>
    </source>
</evidence>
<dbReference type="Proteomes" id="UP000321121">
    <property type="component" value="Unassembled WGS sequence"/>
</dbReference>
<feature type="compositionally biased region" description="Low complexity" evidence="1">
    <location>
        <begin position="80"/>
        <end position="89"/>
    </location>
</feature>
<dbReference type="Gene3D" id="1.10.238.10">
    <property type="entry name" value="EF-hand"/>
    <property type="match status" value="1"/>
</dbReference>
<dbReference type="PROSITE" id="PS00018">
    <property type="entry name" value="EF_HAND_1"/>
    <property type="match status" value="1"/>
</dbReference>
<evidence type="ECO:0000313" key="5">
    <source>
        <dbReference type="Proteomes" id="UP000321121"/>
    </source>
</evidence>
<dbReference type="Pfam" id="PF13202">
    <property type="entry name" value="EF-hand_5"/>
    <property type="match status" value="2"/>
</dbReference>
<accession>A0ABQ0U482</accession>
<feature type="compositionally biased region" description="Gly residues" evidence="1">
    <location>
        <begin position="90"/>
        <end position="121"/>
    </location>
</feature>
<evidence type="ECO:0000256" key="1">
    <source>
        <dbReference type="SAM" id="MobiDB-lite"/>
    </source>
</evidence>
<evidence type="ECO:0000313" key="4">
    <source>
        <dbReference type="EMBL" id="GEK73349.1"/>
    </source>
</evidence>
<protein>
    <recommendedName>
        <fullName evidence="3">EF-hand domain-containing protein</fullName>
    </recommendedName>
</protein>
<dbReference type="SUPFAM" id="SSF47473">
    <property type="entry name" value="EF-hand"/>
    <property type="match status" value="1"/>
</dbReference>
<reference evidence="4 5" key="1">
    <citation type="submission" date="2019-07" db="EMBL/GenBank/DDBJ databases">
        <title>Whole genome shotgun sequence of Halomonas halophila NBRC 102604.</title>
        <authorList>
            <person name="Hosoyama A."/>
            <person name="Uohara A."/>
            <person name="Ohji S."/>
            <person name="Ichikawa N."/>
        </authorList>
    </citation>
    <scope>NUCLEOTIDE SEQUENCE [LARGE SCALE GENOMIC DNA]</scope>
    <source>
        <strain evidence="4 5">NBRC 102604</strain>
    </source>
</reference>
<name>A0ABQ0U482_9GAMM</name>
<dbReference type="InterPro" id="IPR011992">
    <property type="entry name" value="EF-hand-dom_pair"/>
</dbReference>
<feature type="region of interest" description="Disordered" evidence="1">
    <location>
        <begin position="50"/>
        <end position="136"/>
    </location>
</feature>
<keyword evidence="5" id="KW-1185">Reference proteome</keyword>
<proteinExistence type="predicted"/>
<feature type="signal peptide" evidence="2">
    <location>
        <begin position="1"/>
        <end position="22"/>
    </location>
</feature>
<sequence>MKTLLKTTLLTFALLGAGAAVANPPSFDRLDLNGDGMLSAEEALTVDGIDLETADTNGDGALSREEYEAARQSLPGGADGSMNGSSEMGGSAGMGTSGSAGLSGSGSMTGSGDMSGAGEMGGSTEMSGSAGQATAQ</sequence>
<gene>
    <name evidence="4" type="ORF">HHA04nite_18930</name>
</gene>
<keyword evidence="2" id="KW-0732">Signal</keyword>
<dbReference type="RefSeq" id="WP_146909047.1">
    <property type="nucleotide sequence ID" value="NZ_BJUS01000020.1"/>
</dbReference>
<feature type="domain" description="EF-hand" evidence="3">
    <location>
        <begin position="51"/>
        <end position="68"/>
    </location>
</feature>
<evidence type="ECO:0000259" key="3">
    <source>
        <dbReference type="Pfam" id="PF13202"/>
    </source>
</evidence>
<dbReference type="InterPro" id="IPR002048">
    <property type="entry name" value="EF_hand_dom"/>
</dbReference>
<feature type="domain" description="EF-hand" evidence="3">
    <location>
        <begin position="27"/>
        <end position="42"/>
    </location>
</feature>
<dbReference type="InterPro" id="IPR018247">
    <property type="entry name" value="EF_Hand_1_Ca_BS"/>
</dbReference>
<dbReference type="EMBL" id="BJUS01000020">
    <property type="protein sequence ID" value="GEK73349.1"/>
    <property type="molecule type" value="Genomic_DNA"/>
</dbReference>
<feature type="compositionally biased region" description="Low complexity" evidence="1">
    <location>
        <begin position="122"/>
        <end position="136"/>
    </location>
</feature>
<comment type="caution">
    <text evidence="4">The sequence shown here is derived from an EMBL/GenBank/DDBJ whole genome shotgun (WGS) entry which is preliminary data.</text>
</comment>